<dbReference type="Proteomes" id="UP000282322">
    <property type="component" value="Unassembled WGS sequence"/>
</dbReference>
<reference evidence="3 4" key="1">
    <citation type="submission" date="2018-11" db="EMBL/GenBank/DDBJ databases">
        <title>Taxonoimc description of Halomarina strain SPP-AMP-1.</title>
        <authorList>
            <person name="Pal Y."/>
            <person name="Srinivasana K."/>
            <person name="Verma A."/>
            <person name="Kumar P."/>
        </authorList>
    </citation>
    <scope>NUCLEOTIDE SEQUENCE [LARGE SCALE GENOMIC DNA]</scope>
    <source>
        <strain evidence="3 4">SPP-AMP-1</strain>
    </source>
</reference>
<dbReference type="SUPFAM" id="SSF52402">
    <property type="entry name" value="Adenine nucleotide alpha hydrolases-like"/>
    <property type="match status" value="1"/>
</dbReference>
<comment type="caution">
    <text evidence="3">The sequence shown here is derived from an EMBL/GenBank/DDBJ whole genome shotgun (WGS) entry which is preliminary data.</text>
</comment>
<evidence type="ECO:0000313" key="3">
    <source>
        <dbReference type="EMBL" id="RRJ33770.1"/>
    </source>
</evidence>
<feature type="domain" description="UspA" evidence="2">
    <location>
        <begin position="1"/>
        <end position="144"/>
    </location>
</feature>
<name>A0A3P3RLN8_9EURY</name>
<accession>A0A3P3RLN8</accession>
<keyword evidence="4" id="KW-1185">Reference proteome</keyword>
<sequence length="144" mass="15570">MSRNILVPIDSSEQSREALEYALTEHAEDDITVIHVLDPVQQHAYGGIEGGGMVSYEAIQEQRQQEAQQLLAEATERADAHNVGIDTEIQTGSTKRAIVAYADDHGMDHIVIGSHGRSGASRILLGSVAETVARRSSVPVTIVR</sequence>
<dbReference type="InterPro" id="IPR006016">
    <property type="entry name" value="UspA"/>
</dbReference>
<proteinExistence type="inferred from homology"/>
<dbReference type="Pfam" id="PF00582">
    <property type="entry name" value="Usp"/>
    <property type="match status" value="1"/>
</dbReference>
<dbReference type="EMBL" id="RRCH01000003">
    <property type="protein sequence ID" value="RRJ33770.1"/>
    <property type="molecule type" value="Genomic_DNA"/>
</dbReference>
<gene>
    <name evidence="3" type="ORF">EIK79_02995</name>
</gene>
<dbReference type="AlphaFoldDB" id="A0A3P3RLN8"/>
<protein>
    <submittedName>
        <fullName evidence="3">Universal stress protein</fullName>
    </submittedName>
</protein>
<dbReference type="CDD" id="cd00293">
    <property type="entry name" value="USP-like"/>
    <property type="match status" value="1"/>
</dbReference>
<dbReference type="PRINTS" id="PR01438">
    <property type="entry name" value="UNVRSLSTRESS"/>
</dbReference>
<dbReference type="InterPro" id="IPR014729">
    <property type="entry name" value="Rossmann-like_a/b/a_fold"/>
</dbReference>
<dbReference type="Gene3D" id="3.40.50.620">
    <property type="entry name" value="HUPs"/>
    <property type="match status" value="1"/>
</dbReference>
<evidence type="ECO:0000313" key="4">
    <source>
        <dbReference type="Proteomes" id="UP000282322"/>
    </source>
</evidence>
<comment type="similarity">
    <text evidence="1">Belongs to the universal stress protein A family.</text>
</comment>
<dbReference type="InterPro" id="IPR006015">
    <property type="entry name" value="Universal_stress_UspA"/>
</dbReference>
<evidence type="ECO:0000259" key="2">
    <source>
        <dbReference type="Pfam" id="PF00582"/>
    </source>
</evidence>
<dbReference type="PANTHER" id="PTHR46268:SF24">
    <property type="entry name" value="UNIVERSAL STRESS PROTEIN"/>
    <property type="match status" value="1"/>
</dbReference>
<organism evidence="3 4">
    <name type="scientific">Halocatena pleomorpha</name>
    <dbReference type="NCBI Taxonomy" id="1785090"/>
    <lineage>
        <taxon>Archaea</taxon>
        <taxon>Methanobacteriati</taxon>
        <taxon>Methanobacteriota</taxon>
        <taxon>Stenosarchaea group</taxon>
        <taxon>Halobacteria</taxon>
        <taxon>Halobacteriales</taxon>
        <taxon>Natronomonadaceae</taxon>
        <taxon>Halocatena</taxon>
    </lineage>
</organism>
<dbReference type="PANTHER" id="PTHR46268">
    <property type="entry name" value="STRESS RESPONSE PROTEIN NHAX"/>
    <property type="match status" value="1"/>
</dbReference>
<evidence type="ECO:0000256" key="1">
    <source>
        <dbReference type="ARBA" id="ARBA00008791"/>
    </source>
</evidence>
<dbReference type="RefSeq" id="WP_124953637.1">
    <property type="nucleotide sequence ID" value="NZ_RRCH01000003.1"/>
</dbReference>
<dbReference type="OrthoDB" id="105697at2157"/>